<evidence type="ECO:0000313" key="16">
    <source>
        <dbReference type="RefSeq" id="XP_028041736.1"/>
    </source>
</evidence>
<evidence type="ECO:0000256" key="8">
    <source>
        <dbReference type="ARBA" id="ARBA00023157"/>
    </source>
</evidence>
<evidence type="ECO:0000256" key="9">
    <source>
        <dbReference type="ARBA" id="ARBA00023170"/>
    </source>
</evidence>
<reference evidence="15 16" key="1">
    <citation type="submission" date="2025-04" db="UniProtKB">
        <authorList>
            <consortium name="RefSeq"/>
        </authorList>
    </citation>
    <scope>IDENTIFICATION</scope>
    <source>
        <tissue evidence="15 16">Silk gland</tissue>
    </source>
</reference>
<comment type="similarity">
    <text evidence="3">Belongs to the CD36 family.</text>
</comment>
<evidence type="ECO:0000256" key="13">
    <source>
        <dbReference type="SAM" id="Phobius"/>
    </source>
</evidence>
<keyword evidence="4" id="KW-1003">Cell membrane</keyword>
<evidence type="ECO:0000313" key="15">
    <source>
        <dbReference type="RefSeq" id="XP_028041735.1"/>
    </source>
</evidence>
<dbReference type="AlphaFoldDB" id="A0A6J2KHA5"/>
<dbReference type="RefSeq" id="XP_028041735.1">
    <property type="nucleotide sequence ID" value="XM_028185934.1"/>
</dbReference>
<keyword evidence="10" id="KW-0325">Glycoprotein</keyword>
<organism evidence="14 16">
    <name type="scientific">Bombyx mandarina</name>
    <name type="common">Wild silk moth</name>
    <name type="synonym">Wild silkworm</name>
    <dbReference type="NCBI Taxonomy" id="7092"/>
    <lineage>
        <taxon>Eukaryota</taxon>
        <taxon>Metazoa</taxon>
        <taxon>Ecdysozoa</taxon>
        <taxon>Arthropoda</taxon>
        <taxon>Hexapoda</taxon>
        <taxon>Insecta</taxon>
        <taxon>Pterygota</taxon>
        <taxon>Neoptera</taxon>
        <taxon>Endopterygota</taxon>
        <taxon>Lepidoptera</taxon>
        <taxon>Glossata</taxon>
        <taxon>Ditrysia</taxon>
        <taxon>Bombycoidea</taxon>
        <taxon>Bombycidae</taxon>
        <taxon>Bombycinae</taxon>
        <taxon>Bombyx</taxon>
    </lineage>
</organism>
<dbReference type="PRINTS" id="PR01609">
    <property type="entry name" value="CD36FAMILY"/>
</dbReference>
<keyword evidence="9" id="KW-0675">Receptor</keyword>
<proteinExistence type="inferred from homology"/>
<dbReference type="OrthoDB" id="18585at2759"/>
<keyword evidence="5 13" id="KW-0812">Transmembrane</keyword>
<feature type="transmembrane region" description="Helical" evidence="13">
    <location>
        <begin position="18"/>
        <end position="39"/>
    </location>
</feature>
<sequence length="499" mass="56654">MAVTGENLNLFYEKGSRLIIITAIAGVTILAAALVTMALDPIQLLINYNTRVTNNSFMFNMFQKEVDGAHLSLYVFNVTNAQEFMTGEDHSLNVQEVGPFTYAEIRQNIDIDLDEEAGELEFTPNMKLRFVPEQSVARPEDVIVTVPNLALLSVASLVSSLPFFIRNTFKLLFSTLNCKSITTIDVYSFLWGYSDPLISQAYNIVPGIVYFDKFGIMDRLYDNKTIYRMRVGIRDEDRFSIKTLKKYMKSDNWMNERALESYKYKNTYEGAAYPPGLNVETPINIYRLGVCRELNLEFHGTKNMEYGGDAWIYRISNETFNRDCGAGVCGMMDLSSCTYGIPITMSRTHFLDTDPKIYERIKGINPDPSKHDSHFLLEPNIGISLSTSLSLQMNMNLADLRFSDKTEMFSDLVLPVAYIKVVQQDVFDTLNGILRTIHVTAPITLISIEVTMFLIAVAILAYSGLLLYRRSKCKAKKKAYAKLNLRQNLPLIQCQLKKT</sequence>
<evidence type="ECO:0000256" key="10">
    <source>
        <dbReference type="ARBA" id="ARBA00023180"/>
    </source>
</evidence>
<dbReference type="PANTHER" id="PTHR11923:SF110">
    <property type="entry name" value="SCAVENGER RECEPTOR CLASS B MEMBER 1"/>
    <property type="match status" value="1"/>
</dbReference>
<name>A0A6J2KHA5_BOMMA</name>
<protein>
    <recommendedName>
        <fullName evidence="11">Scavenger receptor class B member 1</fullName>
    </recommendedName>
    <alternativeName>
        <fullName evidence="12">SR-BI</fullName>
    </alternativeName>
</protein>
<dbReference type="PANTHER" id="PTHR11923">
    <property type="entry name" value="SCAVENGER RECEPTOR CLASS B TYPE-1 SR-B1"/>
    <property type="match status" value="1"/>
</dbReference>
<keyword evidence="6 13" id="KW-1133">Transmembrane helix</keyword>
<keyword evidence="7 13" id="KW-0472">Membrane</keyword>
<feature type="transmembrane region" description="Helical" evidence="13">
    <location>
        <begin position="445"/>
        <end position="468"/>
    </location>
</feature>
<evidence type="ECO:0000256" key="3">
    <source>
        <dbReference type="ARBA" id="ARBA00010532"/>
    </source>
</evidence>
<evidence type="ECO:0000256" key="5">
    <source>
        <dbReference type="ARBA" id="ARBA00022692"/>
    </source>
</evidence>
<dbReference type="GeneID" id="114251606"/>
<dbReference type="GO" id="GO:0005044">
    <property type="term" value="F:scavenger receptor activity"/>
    <property type="evidence" value="ECO:0007669"/>
    <property type="project" value="TreeGrafter"/>
</dbReference>
<keyword evidence="8" id="KW-1015">Disulfide bond</keyword>
<gene>
    <name evidence="15 16" type="primary">LOC114251606</name>
</gene>
<evidence type="ECO:0000256" key="11">
    <source>
        <dbReference type="ARBA" id="ARBA00040821"/>
    </source>
</evidence>
<dbReference type="Pfam" id="PF01130">
    <property type="entry name" value="CD36"/>
    <property type="match status" value="1"/>
</dbReference>
<keyword evidence="14" id="KW-1185">Reference proteome</keyword>
<dbReference type="RefSeq" id="XP_028041736.1">
    <property type="nucleotide sequence ID" value="XM_028185935.1"/>
</dbReference>
<dbReference type="Proteomes" id="UP000504629">
    <property type="component" value="Unplaced"/>
</dbReference>
<dbReference type="KEGG" id="bman:114251606"/>
<evidence type="ECO:0000256" key="7">
    <source>
        <dbReference type="ARBA" id="ARBA00023136"/>
    </source>
</evidence>
<dbReference type="InterPro" id="IPR002159">
    <property type="entry name" value="CD36_fam"/>
</dbReference>
<evidence type="ECO:0000313" key="14">
    <source>
        <dbReference type="Proteomes" id="UP000504629"/>
    </source>
</evidence>
<accession>A0A6J2KHA5</accession>
<evidence type="ECO:0000256" key="12">
    <source>
        <dbReference type="ARBA" id="ARBA00042244"/>
    </source>
</evidence>
<comment type="subcellular location">
    <subcellularLocation>
        <location evidence="2">Cell membrane</location>
        <topology evidence="2">Multi-pass membrane protein</topology>
    </subcellularLocation>
    <subcellularLocation>
        <location evidence="1">Membrane</location>
        <location evidence="1">Caveola</location>
        <topology evidence="1">Multi-pass membrane protein</topology>
    </subcellularLocation>
</comment>
<dbReference type="CTD" id="101740730"/>
<evidence type="ECO:0000256" key="4">
    <source>
        <dbReference type="ARBA" id="ARBA00022475"/>
    </source>
</evidence>
<evidence type="ECO:0000256" key="6">
    <source>
        <dbReference type="ARBA" id="ARBA00022989"/>
    </source>
</evidence>
<evidence type="ECO:0000256" key="2">
    <source>
        <dbReference type="ARBA" id="ARBA00004651"/>
    </source>
</evidence>
<dbReference type="GO" id="GO:0005901">
    <property type="term" value="C:caveola"/>
    <property type="evidence" value="ECO:0007669"/>
    <property type="project" value="UniProtKB-SubCell"/>
</dbReference>
<evidence type="ECO:0000256" key="1">
    <source>
        <dbReference type="ARBA" id="ARBA00004189"/>
    </source>
</evidence>
<dbReference type="GO" id="GO:0005737">
    <property type="term" value="C:cytoplasm"/>
    <property type="evidence" value="ECO:0007669"/>
    <property type="project" value="TreeGrafter"/>
</dbReference>